<dbReference type="GeneID" id="81378324"/>
<dbReference type="PANTHER" id="PTHR47260:SF1">
    <property type="entry name" value="UPF0644 PROTEIN PB2B4.06"/>
    <property type="match status" value="1"/>
</dbReference>
<dbReference type="Pfam" id="PF03061">
    <property type="entry name" value="4HBT"/>
    <property type="match status" value="1"/>
</dbReference>
<dbReference type="SUPFAM" id="SSF54637">
    <property type="entry name" value="Thioesterase/thiol ester dehydrase-isomerase"/>
    <property type="match status" value="1"/>
</dbReference>
<dbReference type="Proteomes" id="UP001147733">
    <property type="component" value="Unassembled WGS sequence"/>
</dbReference>
<dbReference type="CDD" id="cd03443">
    <property type="entry name" value="PaaI_thioesterase"/>
    <property type="match status" value="1"/>
</dbReference>
<name>A0A9W9PCB4_PENCI</name>
<dbReference type="AlphaFoldDB" id="A0A9W9PCB4"/>
<dbReference type="RefSeq" id="XP_056504914.1">
    <property type="nucleotide sequence ID" value="XM_056639157.1"/>
</dbReference>
<evidence type="ECO:0000259" key="1">
    <source>
        <dbReference type="Pfam" id="PF03061"/>
    </source>
</evidence>
<dbReference type="InterPro" id="IPR052061">
    <property type="entry name" value="PTE-AB_protein"/>
</dbReference>
<dbReference type="PANTHER" id="PTHR47260">
    <property type="entry name" value="UPF0644 PROTEIN PB2B4.06"/>
    <property type="match status" value="1"/>
</dbReference>
<dbReference type="Gene3D" id="3.10.129.10">
    <property type="entry name" value="Hotdog Thioesterase"/>
    <property type="match status" value="1"/>
</dbReference>
<protein>
    <recommendedName>
        <fullName evidence="1">Thioesterase domain-containing protein</fullName>
    </recommendedName>
</protein>
<dbReference type="OrthoDB" id="506431at2759"/>
<evidence type="ECO:0000313" key="3">
    <source>
        <dbReference type="Proteomes" id="UP001147733"/>
    </source>
</evidence>
<feature type="domain" description="Thioesterase" evidence="1">
    <location>
        <begin position="166"/>
        <end position="218"/>
    </location>
</feature>
<reference evidence="2" key="2">
    <citation type="journal article" date="2023" name="IMA Fungus">
        <title>Comparative genomic study of the Penicillium genus elucidates a diverse pangenome and 15 lateral gene transfer events.</title>
        <authorList>
            <person name="Petersen C."/>
            <person name="Sorensen T."/>
            <person name="Nielsen M.R."/>
            <person name="Sondergaard T.E."/>
            <person name="Sorensen J.L."/>
            <person name="Fitzpatrick D.A."/>
            <person name="Frisvad J.C."/>
            <person name="Nielsen K.L."/>
        </authorList>
    </citation>
    <scope>NUCLEOTIDE SEQUENCE</scope>
    <source>
        <strain evidence="2">IBT 23319</strain>
    </source>
</reference>
<evidence type="ECO:0000313" key="2">
    <source>
        <dbReference type="EMBL" id="KAJ5241910.1"/>
    </source>
</evidence>
<comment type="caution">
    <text evidence="2">The sequence shown here is derived from an EMBL/GenBank/DDBJ whole genome shotgun (WGS) entry which is preliminary data.</text>
</comment>
<gene>
    <name evidence="2" type="ORF">N7469_000237</name>
</gene>
<dbReference type="InterPro" id="IPR006683">
    <property type="entry name" value="Thioestr_dom"/>
</dbReference>
<accession>A0A9W9PCB4</accession>
<proteinExistence type="predicted"/>
<sequence length="264" mass="29517">MNSTRFLRLQRLINSNFAFRNPRLSLRNYSTGAQTNTSAPSSPWTRRFIYVGIFGGLGIALGKQLEQMLAAPPAPGSPEDEKMIKKLEWAYEVGLPIVHRLRENPDYIESGVYEYFSDEQKSHRLTSGPLAGSRGLGLQKVFWNDREMKVVSVVAFGTGIEGWPTMVHGGALGTVIDENLGRVAIRRFPARTGVTANLNINYRAPVYSGNFYSLHTTLDQERSTDHKAYAKCQLRDMTGRVCVEATGIFVVPKKLQLRTIGETF</sequence>
<dbReference type="InterPro" id="IPR029069">
    <property type="entry name" value="HotDog_dom_sf"/>
</dbReference>
<keyword evidence="3" id="KW-1185">Reference proteome</keyword>
<dbReference type="EMBL" id="JAPQKT010000001">
    <property type="protein sequence ID" value="KAJ5241910.1"/>
    <property type="molecule type" value="Genomic_DNA"/>
</dbReference>
<reference evidence="2" key="1">
    <citation type="submission" date="2022-11" db="EMBL/GenBank/DDBJ databases">
        <authorList>
            <person name="Petersen C."/>
        </authorList>
    </citation>
    <scope>NUCLEOTIDE SEQUENCE</scope>
    <source>
        <strain evidence="2">IBT 23319</strain>
    </source>
</reference>
<organism evidence="2 3">
    <name type="scientific">Penicillium citrinum</name>
    <dbReference type="NCBI Taxonomy" id="5077"/>
    <lineage>
        <taxon>Eukaryota</taxon>
        <taxon>Fungi</taxon>
        <taxon>Dikarya</taxon>
        <taxon>Ascomycota</taxon>
        <taxon>Pezizomycotina</taxon>
        <taxon>Eurotiomycetes</taxon>
        <taxon>Eurotiomycetidae</taxon>
        <taxon>Eurotiales</taxon>
        <taxon>Aspergillaceae</taxon>
        <taxon>Penicillium</taxon>
    </lineage>
</organism>